<dbReference type="PANTHER" id="PTHR37534">
    <property type="entry name" value="TRANSCRIPTIONAL ACTIVATOR PROTEIN UGA3"/>
    <property type="match status" value="1"/>
</dbReference>
<dbReference type="Pfam" id="PF00172">
    <property type="entry name" value="Zn_clus"/>
    <property type="match status" value="1"/>
</dbReference>
<keyword evidence="5" id="KW-1185">Reference proteome</keyword>
<evidence type="ECO:0000259" key="3">
    <source>
        <dbReference type="PROSITE" id="PS50048"/>
    </source>
</evidence>
<dbReference type="SUPFAM" id="SSF57701">
    <property type="entry name" value="Zn2/Cys6 DNA-binding domain"/>
    <property type="match status" value="1"/>
</dbReference>
<accession>A0A0C2XDL8</accession>
<dbReference type="PANTHER" id="PTHR37534:SF20">
    <property type="entry name" value="PRO1A C6 ZINK-FINGER PROTEIN"/>
    <property type="match status" value="1"/>
</dbReference>
<dbReference type="Proteomes" id="UP000054549">
    <property type="component" value="Unassembled WGS sequence"/>
</dbReference>
<sequence length="574" mass="65081">MTKIKGAARAKSGCYTCRIRRKKCDEQKSDHGSCKTCDRLHLECLGYGVKRPEWLRESQTVVGMRNKIKKFLASQGMIKGHSGPSSRDVEQEPNFLTLRPCSSPESETSTTLSVYQRSGSPEFYCESPPQTDWSSTFNSSRSGYPLSSSQCPDNSFLTVSRMSMDYHDLYPLDSELQEQTQYAPRNYQPSSLYPIYEWDPATDYYIEYVFESQYLLANRPHIKQIIRDSLQIHPASKKIVQILSELHYGRRRLPQRTDNIPPILHYLKRTGTGTLDDAMAVLHSVSVYLFNGGDGAWDECIDFAASHVQLLLGTTYYNFSNPLQQCDAKTAFVVKTAIWFDVLASITTGQSPRLHSDIGRLFDPRRTHLHELGDPLSDQHSMLSPMGSENDVVWAISEISALAEWKQEQQGFLSIPELVNRAAPIQQCLDNPACNQPCRVDLDMTSQHSASSIFRAAAQLYLATVVSGDYPLVPEVSSRAQRTYDAIFSIPQQELPPVVRSTVFAFFLCGCFLIDPARRTYIKDMLLYQEHSAEIGNLNSIINLLDSIWATSDHEHKRAIPWRSLLRERHILLV</sequence>
<dbReference type="Pfam" id="PF11951">
    <property type="entry name" value="Fungal_trans_2"/>
    <property type="match status" value="1"/>
</dbReference>
<protein>
    <recommendedName>
        <fullName evidence="3">Zn(2)-C6 fungal-type domain-containing protein</fullName>
    </recommendedName>
</protein>
<dbReference type="GO" id="GO:0000981">
    <property type="term" value="F:DNA-binding transcription factor activity, RNA polymerase II-specific"/>
    <property type="evidence" value="ECO:0007669"/>
    <property type="project" value="InterPro"/>
</dbReference>
<dbReference type="InterPro" id="IPR001138">
    <property type="entry name" value="Zn2Cys6_DnaBD"/>
</dbReference>
<feature type="domain" description="Zn(2)-C6 fungal-type" evidence="3">
    <location>
        <begin position="13"/>
        <end position="44"/>
    </location>
</feature>
<dbReference type="CDD" id="cd00067">
    <property type="entry name" value="GAL4"/>
    <property type="match status" value="1"/>
</dbReference>
<dbReference type="GO" id="GO:0008270">
    <property type="term" value="F:zinc ion binding"/>
    <property type="evidence" value="ECO:0007669"/>
    <property type="project" value="InterPro"/>
</dbReference>
<dbReference type="InParanoid" id="A0A0C2XDL8"/>
<organism evidence="4 5">
    <name type="scientific">Amanita muscaria (strain Koide BX008)</name>
    <dbReference type="NCBI Taxonomy" id="946122"/>
    <lineage>
        <taxon>Eukaryota</taxon>
        <taxon>Fungi</taxon>
        <taxon>Dikarya</taxon>
        <taxon>Basidiomycota</taxon>
        <taxon>Agaricomycotina</taxon>
        <taxon>Agaricomycetes</taxon>
        <taxon>Agaricomycetidae</taxon>
        <taxon>Agaricales</taxon>
        <taxon>Pluteineae</taxon>
        <taxon>Amanitaceae</taxon>
        <taxon>Amanita</taxon>
    </lineage>
</organism>
<dbReference type="EMBL" id="KN818231">
    <property type="protein sequence ID" value="KIL67546.1"/>
    <property type="molecule type" value="Genomic_DNA"/>
</dbReference>
<evidence type="ECO:0000313" key="4">
    <source>
        <dbReference type="EMBL" id="KIL67546.1"/>
    </source>
</evidence>
<evidence type="ECO:0000256" key="1">
    <source>
        <dbReference type="ARBA" id="ARBA00004123"/>
    </source>
</evidence>
<dbReference type="InterPro" id="IPR036864">
    <property type="entry name" value="Zn2-C6_fun-type_DNA-bd_sf"/>
</dbReference>
<name>A0A0C2XDL8_AMAMK</name>
<evidence type="ECO:0000313" key="5">
    <source>
        <dbReference type="Proteomes" id="UP000054549"/>
    </source>
</evidence>
<dbReference type="SMART" id="SM00066">
    <property type="entry name" value="GAL4"/>
    <property type="match status" value="1"/>
</dbReference>
<dbReference type="PROSITE" id="PS50048">
    <property type="entry name" value="ZN2_CY6_FUNGAL_2"/>
    <property type="match status" value="1"/>
</dbReference>
<dbReference type="HOGENOM" id="CLU_013536_1_0_1"/>
<reference evidence="4 5" key="1">
    <citation type="submission" date="2014-04" db="EMBL/GenBank/DDBJ databases">
        <title>Evolutionary Origins and Diversification of the Mycorrhizal Mutualists.</title>
        <authorList>
            <consortium name="DOE Joint Genome Institute"/>
            <consortium name="Mycorrhizal Genomics Consortium"/>
            <person name="Kohler A."/>
            <person name="Kuo A."/>
            <person name="Nagy L.G."/>
            <person name="Floudas D."/>
            <person name="Copeland A."/>
            <person name="Barry K.W."/>
            <person name="Cichocki N."/>
            <person name="Veneault-Fourrey C."/>
            <person name="LaButti K."/>
            <person name="Lindquist E.A."/>
            <person name="Lipzen A."/>
            <person name="Lundell T."/>
            <person name="Morin E."/>
            <person name="Murat C."/>
            <person name="Riley R."/>
            <person name="Ohm R."/>
            <person name="Sun H."/>
            <person name="Tunlid A."/>
            <person name="Henrissat B."/>
            <person name="Grigoriev I.V."/>
            <person name="Hibbett D.S."/>
            <person name="Martin F."/>
        </authorList>
    </citation>
    <scope>NUCLEOTIDE SEQUENCE [LARGE SCALE GENOMIC DNA]</scope>
    <source>
        <strain evidence="4 5">Koide BX008</strain>
    </source>
</reference>
<dbReference type="GO" id="GO:0005634">
    <property type="term" value="C:nucleus"/>
    <property type="evidence" value="ECO:0007669"/>
    <property type="project" value="UniProtKB-SubCell"/>
</dbReference>
<gene>
    <name evidence="4" type="ORF">M378DRAFT_9324</name>
</gene>
<keyword evidence="2" id="KW-0539">Nucleus</keyword>
<dbReference type="OrthoDB" id="5419315at2759"/>
<dbReference type="PROSITE" id="PS00463">
    <property type="entry name" value="ZN2_CY6_FUNGAL_1"/>
    <property type="match status" value="1"/>
</dbReference>
<dbReference type="InterPro" id="IPR021858">
    <property type="entry name" value="Fun_TF"/>
</dbReference>
<dbReference type="AlphaFoldDB" id="A0A0C2XDL8"/>
<proteinExistence type="predicted"/>
<evidence type="ECO:0000256" key="2">
    <source>
        <dbReference type="ARBA" id="ARBA00023242"/>
    </source>
</evidence>
<dbReference type="STRING" id="946122.A0A0C2XDL8"/>
<comment type="subcellular location">
    <subcellularLocation>
        <location evidence="1">Nucleus</location>
    </subcellularLocation>
</comment>